<proteinExistence type="predicted"/>
<gene>
    <name evidence="1" type="ORF">SAMN05216334_1392</name>
</gene>
<dbReference type="AlphaFoldDB" id="A0A1H5Y5E2"/>
<dbReference type="Proteomes" id="UP000236753">
    <property type="component" value="Unassembled WGS sequence"/>
</dbReference>
<dbReference type="EMBL" id="FNUX01000039">
    <property type="protein sequence ID" value="SEG19042.1"/>
    <property type="molecule type" value="Genomic_DNA"/>
</dbReference>
<evidence type="ECO:0000313" key="1">
    <source>
        <dbReference type="EMBL" id="SEG19042.1"/>
    </source>
</evidence>
<accession>A0A1H5Y5E2</accession>
<name>A0A1H5Y5E2_9PROT</name>
<organism evidence="1 2">
    <name type="scientific">Nitrosomonas ureae</name>
    <dbReference type="NCBI Taxonomy" id="44577"/>
    <lineage>
        <taxon>Bacteria</taxon>
        <taxon>Pseudomonadati</taxon>
        <taxon>Pseudomonadota</taxon>
        <taxon>Betaproteobacteria</taxon>
        <taxon>Nitrosomonadales</taxon>
        <taxon>Nitrosomonadaceae</taxon>
        <taxon>Nitrosomonas</taxon>
    </lineage>
</organism>
<protein>
    <submittedName>
        <fullName evidence="1">Uncharacterized protein</fullName>
    </submittedName>
</protein>
<evidence type="ECO:0000313" key="2">
    <source>
        <dbReference type="Proteomes" id="UP000236753"/>
    </source>
</evidence>
<reference evidence="1 2" key="1">
    <citation type="submission" date="2016-10" db="EMBL/GenBank/DDBJ databases">
        <authorList>
            <person name="de Groot N.N."/>
        </authorList>
    </citation>
    <scope>NUCLEOTIDE SEQUENCE [LARGE SCALE GENOMIC DNA]</scope>
    <source>
        <strain evidence="1 2">Nm13</strain>
    </source>
</reference>
<sequence>MCGTACVARSDALLMFELQRRAEVILELGAPWSGGQHHRVVEHDLHRRGDCAAIAGELPIRGEDVARFPPFVHARHMN</sequence>